<name>A0ABP0TQQ8_9BRYO</name>
<evidence type="ECO:0000313" key="4">
    <source>
        <dbReference type="Proteomes" id="UP001497512"/>
    </source>
</evidence>
<feature type="compositionally biased region" description="Basic and acidic residues" evidence="2">
    <location>
        <begin position="52"/>
        <end position="68"/>
    </location>
</feature>
<sequence>MGTLEERPPAAAASAGFEPFPEKLGGVAETLKEIESLEKIRDSADIYEFPEEEKPVDLEADHEHRGAAEELPVDGVDPVSEIKRVTWQKQRRIPEQEEEEEEEEDQQTASLKMTSVAVEAVDICKDALMCSSAKKPPLAGSGEKKVELPEVGEKTLGRERQAAAGRMMRLHSCNKSGSILVTRSPSVVGPISPAASLSSSSCELQELVDMREKNKFLEAALKAKAMEVEAMKQEFQEMENNLLDKIECLELANEQLLAGGENSGMEQLQMELTRLQKQNTLLAQRERELQFQLSTKDMLQKEVQHLQELNEQLQLDARRLLPDQNSETGAEAAAGGGSCCCKMLLERIVSLETELAEAVEVNNLYKSQLHTAFAEQENVQAAVTHDDQVVQLKLQLKKQDSELQEIRDRFFVMSIRLAETEAQHEEALMKVKRLQNPLRHFGGSFKW</sequence>
<feature type="compositionally biased region" description="Acidic residues" evidence="2">
    <location>
        <begin position="96"/>
        <end position="106"/>
    </location>
</feature>
<dbReference type="PANTHER" id="PTHR47270">
    <property type="entry name" value="PROTEIN MLP1-LIKE"/>
    <property type="match status" value="1"/>
</dbReference>
<accession>A0ABP0TQQ8</accession>
<proteinExistence type="predicted"/>
<dbReference type="PANTHER" id="PTHR47270:SF3">
    <property type="entry name" value="HYPOTETICAL PROTEIN"/>
    <property type="match status" value="1"/>
</dbReference>
<keyword evidence="1" id="KW-0175">Coiled coil</keyword>
<feature type="region of interest" description="Disordered" evidence="2">
    <location>
        <begin position="45"/>
        <end position="111"/>
    </location>
</feature>
<dbReference type="Proteomes" id="UP001497512">
    <property type="component" value="Chromosome 13"/>
</dbReference>
<feature type="region of interest" description="Disordered" evidence="2">
    <location>
        <begin position="1"/>
        <end position="22"/>
    </location>
</feature>
<evidence type="ECO:0000313" key="3">
    <source>
        <dbReference type="EMBL" id="CAK9202624.1"/>
    </source>
</evidence>
<feature type="coiled-coil region" evidence="1">
    <location>
        <begin position="214"/>
        <end position="316"/>
    </location>
</feature>
<gene>
    <name evidence="3" type="ORF">CSSPTR1EN2_LOCUS6500</name>
</gene>
<protein>
    <submittedName>
        <fullName evidence="3">Uncharacterized protein</fullName>
    </submittedName>
</protein>
<dbReference type="EMBL" id="OZ019905">
    <property type="protein sequence ID" value="CAK9202624.1"/>
    <property type="molecule type" value="Genomic_DNA"/>
</dbReference>
<keyword evidence="4" id="KW-1185">Reference proteome</keyword>
<reference evidence="3" key="1">
    <citation type="submission" date="2024-02" db="EMBL/GenBank/DDBJ databases">
        <authorList>
            <consortium name="ELIXIR-Norway"/>
            <consortium name="Elixir Norway"/>
        </authorList>
    </citation>
    <scope>NUCLEOTIDE SEQUENCE</scope>
</reference>
<evidence type="ECO:0000256" key="2">
    <source>
        <dbReference type="SAM" id="MobiDB-lite"/>
    </source>
</evidence>
<organism evidence="3 4">
    <name type="scientific">Sphagnum troendelagicum</name>
    <dbReference type="NCBI Taxonomy" id="128251"/>
    <lineage>
        <taxon>Eukaryota</taxon>
        <taxon>Viridiplantae</taxon>
        <taxon>Streptophyta</taxon>
        <taxon>Embryophyta</taxon>
        <taxon>Bryophyta</taxon>
        <taxon>Sphagnophytina</taxon>
        <taxon>Sphagnopsida</taxon>
        <taxon>Sphagnales</taxon>
        <taxon>Sphagnaceae</taxon>
        <taxon>Sphagnum</taxon>
    </lineage>
</organism>
<evidence type="ECO:0000256" key="1">
    <source>
        <dbReference type="SAM" id="Coils"/>
    </source>
</evidence>